<comment type="caution">
    <text evidence="1">The sequence shown here is derived from an EMBL/GenBank/DDBJ whole genome shotgun (WGS) entry which is preliminary data.</text>
</comment>
<reference evidence="1" key="1">
    <citation type="journal article" date="2013" name="Environ. Microbiol.">
        <title>Microbiota from the distal guts of lean and obese adolescents exhibit partial functional redundancy besides clear differences in community structure.</title>
        <authorList>
            <person name="Ferrer M."/>
            <person name="Ruiz A."/>
            <person name="Lanza F."/>
            <person name="Haange S.B."/>
            <person name="Oberbach A."/>
            <person name="Till H."/>
            <person name="Bargiela R."/>
            <person name="Campoy C."/>
            <person name="Segura M.T."/>
            <person name="Richter M."/>
            <person name="von Bergen M."/>
            <person name="Seifert J."/>
            <person name="Suarez A."/>
        </authorList>
    </citation>
    <scope>NUCLEOTIDE SEQUENCE</scope>
</reference>
<gene>
    <name evidence="1" type="ORF">OBE_04552</name>
</gene>
<name>K1UCC1_9ZZZZ</name>
<accession>K1UCC1</accession>
<dbReference type="AlphaFoldDB" id="K1UCC1"/>
<protein>
    <submittedName>
        <fullName evidence="1">Uncharacterized protein</fullName>
    </submittedName>
</protein>
<evidence type="ECO:0000313" key="1">
    <source>
        <dbReference type="EMBL" id="EKC69151.1"/>
    </source>
</evidence>
<organism evidence="1">
    <name type="scientific">human gut metagenome</name>
    <dbReference type="NCBI Taxonomy" id="408170"/>
    <lineage>
        <taxon>unclassified sequences</taxon>
        <taxon>metagenomes</taxon>
        <taxon>organismal metagenomes</taxon>
    </lineage>
</organism>
<proteinExistence type="predicted"/>
<sequence length="43" mass="4750">MLVRFDAVSVREKTGIDICAKVGIQAIDVLDPTLLLSIKEYSQ</sequence>
<feature type="non-terminal residue" evidence="1">
    <location>
        <position position="43"/>
    </location>
</feature>
<dbReference type="EMBL" id="AJWZ01003100">
    <property type="protein sequence ID" value="EKC69151.1"/>
    <property type="molecule type" value="Genomic_DNA"/>
</dbReference>